<evidence type="ECO:0000313" key="2">
    <source>
        <dbReference type="EMBL" id="BBM54615.1"/>
    </source>
</evidence>
<name>A0A510KXQ0_9FUSO</name>
<dbReference type="AlphaFoldDB" id="A0A510KXQ0"/>
<dbReference type="EMBL" id="AP019841">
    <property type="protein sequence ID" value="BBM54615.1"/>
    <property type="molecule type" value="Genomic_DNA"/>
</dbReference>
<protein>
    <recommendedName>
        <fullName evidence="4">DUF3290 domain-containing protein</fullName>
    </recommendedName>
</protein>
<evidence type="ECO:0000313" key="3">
    <source>
        <dbReference type="Proteomes" id="UP000321944"/>
    </source>
</evidence>
<dbReference type="RefSeq" id="WP_147003405.1">
    <property type="nucleotide sequence ID" value="NZ_AP019841.1"/>
</dbReference>
<proteinExistence type="predicted"/>
<dbReference type="InterPro" id="IPR021707">
    <property type="entry name" value="DUF3290"/>
</dbReference>
<reference evidence="2 3" key="1">
    <citation type="submission" date="2019-07" db="EMBL/GenBank/DDBJ databases">
        <title>Complete Genome Sequence of Leptotrichia wadei Strain JMUB3936.</title>
        <authorList>
            <person name="Watanabe S."/>
            <person name="Cui L."/>
        </authorList>
    </citation>
    <scope>NUCLEOTIDE SEQUENCE [LARGE SCALE GENOMIC DNA]</scope>
    <source>
        <strain evidence="2 3">JMUB3936</strain>
    </source>
</reference>
<gene>
    <name evidence="2" type="ORF">JMUB3936_0899</name>
</gene>
<feature type="transmembrane region" description="Helical" evidence="1">
    <location>
        <begin position="50"/>
        <end position="66"/>
    </location>
</feature>
<keyword evidence="1" id="KW-0812">Transmembrane</keyword>
<sequence>MEFYNFIYLENKKLITDKFLLVLIIFVIAFMVFAFWKWFKGSISLRDKQLSMLGLMFIFLFGLYHYENYRTKNDQEKVYRNSASVIKKLSEKFKVRENEIFINTPEITEHTVYKIKDKFYQIHWVDNNILVEQITVPYVDEIKLIKK</sequence>
<keyword evidence="1" id="KW-1133">Transmembrane helix</keyword>
<feature type="transmembrane region" description="Helical" evidence="1">
    <location>
        <begin position="20"/>
        <end position="38"/>
    </location>
</feature>
<keyword evidence="1" id="KW-0472">Membrane</keyword>
<organism evidence="2 3">
    <name type="scientific">Leptotrichia wadei</name>
    <dbReference type="NCBI Taxonomy" id="157687"/>
    <lineage>
        <taxon>Bacteria</taxon>
        <taxon>Fusobacteriati</taxon>
        <taxon>Fusobacteriota</taxon>
        <taxon>Fusobacteriia</taxon>
        <taxon>Fusobacteriales</taxon>
        <taxon>Leptotrichiaceae</taxon>
        <taxon>Leptotrichia</taxon>
    </lineage>
</organism>
<dbReference type="Proteomes" id="UP000321944">
    <property type="component" value="Chromosome"/>
</dbReference>
<dbReference type="OrthoDB" id="80534at2"/>
<evidence type="ECO:0008006" key="4">
    <source>
        <dbReference type="Google" id="ProtNLM"/>
    </source>
</evidence>
<evidence type="ECO:0000256" key="1">
    <source>
        <dbReference type="SAM" id="Phobius"/>
    </source>
</evidence>
<accession>A0A510KXQ0</accession>
<dbReference type="Pfam" id="PF11694">
    <property type="entry name" value="DUF3290"/>
    <property type="match status" value="1"/>
</dbReference>